<dbReference type="InterPro" id="IPR008918">
    <property type="entry name" value="HhH2"/>
</dbReference>
<dbReference type="InParanoid" id="A5DK76"/>
<evidence type="ECO:0000313" key="14">
    <source>
        <dbReference type="Proteomes" id="UP000001997"/>
    </source>
</evidence>
<dbReference type="Gene3D" id="1.10.150.20">
    <property type="entry name" value="5' to 3' exonuclease, C-terminal subdomain"/>
    <property type="match status" value="1"/>
</dbReference>
<dbReference type="eggNOG" id="KOG2518">
    <property type="taxonomic scope" value="Eukaryota"/>
</dbReference>
<dbReference type="HOGENOM" id="CLU_008978_5_0_1"/>
<dbReference type="FunCoup" id="A5DK76">
    <property type="interactions" value="240"/>
</dbReference>
<dbReference type="SUPFAM" id="SSF47807">
    <property type="entry name" value="5' to 3' exonuclease, C-terminal subdomain"/>
    <property type="match status" value="1"/>
</dbReference>
<dbReference type="CDD" id="cd09857">
    <property type="entry name" value="PIN_EXO1"/>
    <property type="match status" value="1"/>
</dbReference>
<comment type="subcellular location">
    <subcellularLocation>
        <location evidence="2">Nucleus</location>
    </subcellularLocation>
</comment>
<evidence type="ECO:0000256" key="10">
    <source>
        <dbReference type="SAM" id="MobiDB-lite"/>
    </source>
</evidence>
<evidence type="ECO:0000259" key="11">
    <source>
        <dbReference type="SMART" id="SM00484"/>
    </source>
</evidence>
<keyword evidence="5" id="KW-0227">DNA damage</keyword>
<dbReference type="GO" id="GO:0017108">
    <property type="term" value="F:5'-flap endonuclease activity"/>
    <property type="evidence" value="ECO:0007669"/>
    <property type="project" value="TreeGrafter"/>
</dbReference>
<dbReference type="InterPro" id="IPR029060">
    <property type="entry name" value="PIN-like_dom_sf"/>
</dbReference>
<dbReference type="STRING" id="294746.A5DK76"/>
<dbReference type="OMA" id="MPNIERS"/>
<dbReference type="OrthoDB" id="26491at2759"/>
<feature type="region of interest" description="Disordered" evidence="10">
    <location>
        <begin position="589"/>
        <end position="635"/>
    </location>
</feature>
<evidence type="ECO:0000259" key="12">
    <source>
        <dbReference type="SMART" id="SM00485"/>
    </source>
</evidence>
<feature type="region of interest" description="Disordered" evidence="10">
    <location>
        <begin position="541"/>
        <end position="560"/>
    </location>
</feature>
<keyword evidence="3" id="KW-0540">Nuclease</keyword>
<comment type="cofactor">
    <cofactor evidence="1">
        <name>Mg(2+)</name>
        <dbReference type="ChEBI" id="CHEBI:18420"/>
    </cofactor>
</comment>
<keyword evidence="9" id="KW-0539">Nucleus</keyword>
<evidence type="ECO:0000256" key="9">
    <source>
        <dbReference type="ARBA" id="ARBA00023242"/>
    </source>
</evidence>
<dbReference type="PANTHER" id="PTHR11081:SF65">
    <property type="entry name" value="DNA DAMAGE-INDUCIBLE PROTEIN DIN7-RELATED"/>
    <property type="match status" value="1"/>
</dbReference>
<dbReference type="KEGG" id="pgu:PGUG_03677"/>
<evidence type="ECO:0000256" key="4">
    <source>
        <dbReference type="ARBA" id="ARBA00022723"/>
    </source>
</evidence>
<organism evidence="13 14">
    <name type="scientific">Meyerozyma guilliermondii (strain ATCC 6260 / CBS 566 / DSM 6381 / JCM 1539 / NBRC 10279 / NRRL Y-324)</name>
    <name type="common">Yeast</name>
    <name type="synonym">Candida guilliermondii</name>
    <dbReference type="NCBI Taxonomy" id="294746"/>
    <lineage>
        <taxon>Eukaryota</taxon>
        <taxon>Fungi</taxon>
        <taxon>Dikarya</taxon>
        <taxon>Ascomycota</taxon>
        <taxon>Saccharomycotina</taxon>
        <taxon>Pichiomycetes</taxon>
        <taxon>Debaryomycetaceae</taxon>
        <taxon>Meyerozyma</taxon>
    </lineage>
</organism>
<dbReference type="SMART" id="SM00485">
    <property type="entry name" value="XPGN"/>
    <property type="match status" value="1"/>
</dbReference>
<dbReference type="GeneID" id="5126322"/>
<dbReference type="AlphaFoldDB" id="A5DK76"/>
<gene>
    <name evidence="13" type="ORF">PGUG_03677</name>
</gene>
<dbReference type="InterPro" id="IPR044752">
    <property type="entry name" value="PIN-like_EXO1"/>
</dbReference>
<evidence type="ECO:0000256" key="3">
    <source>
        <dbReference type="ARBA" id="ARBA00022722"/>
    </source>
</evidence>
<name>A5DK76_PICGU</name>
<dbReference type="PANTHER" id="PTHR11081">
    <property type="entry name" value="FLAP ENDONUCLEASE FAMILY MEMBER"/>
    <property type="match status" value="1"/>
</dbReference>
<protein>
    <submittedName>
        <fullName evidence="13">Uncharacterized protein</fullName>
    </submittedName>
</protein>
<dbReference type="Proteomes" id="UP000001997">
    <property type="component" value="Unassembled WGS sequence"/>
</dbReference>
<dbReference type="RefSeq" id="XP_001484296.2">
    <property type="nucleotide sequence ID" value="XM_001484246.1"/>
</dbReference>
<reference evidence="13 14" key="1">
    <citation type="journal article" date="2009" name="Nature">
        <title>Evolution of pathogenicity and sexual reproduction in eight Candida genomes.</title>
        <authorList>
            <person name="Butler G."/>
            <person name="Rasmussen M.D."/>
            <person name="Lin M.F."/>
            <person name="Santos M.A."/>
            <person name="Sakthikumar S."/>
            <person name="Munro C.A."/>
            <person name="Rheinbay E."/>
            <person name="Grabherr M."/>
            <person name="Forche A."/>
            <person name="Reedy J.L."/>
            <person name="Agrafioti I."/>
            <person name="Arnaud M.B."/>
            <person name="Bates S."/>
            <person name="Brown A.J."/>
            <person name="Brunke S."/>
            <person name="Costanzo M.C."/>
            <person name="Fitzpatrick D.A."/>
            <person name="de Groot P.W."/>
            <person name="Harris D."/>
            <person name="Hoyer L.L."/>
            <person name="Hube B."/>
            <person name="Klis F.M."/>
            <person name="Kodira C."/>
            <person name="Lennard N."/>
            <person name="Logue M.E."/>
            <person name="Martin R."/>
            <person name="Neiman A.M."/>
            <person name="Nikolaou E."/>
            <person name="Quail M.A."/>
            <person name="Quinn J."/>
            <person name="Santos M.C."/>
            <person name="Schmitzberger F.F."/>
            <person name="Sherlock G."/>
            <person name="Shah P."/>
            <person name="Silverstein K.A."/>
            <person name="Skrzypek M.S."/>
            <person name="Soll D."/>
            <person name="Staggs R."/>
            <person name="Stansfield I."/>
            <person name="Stumpf M.P."/>
            <person name="Sudbery P.E."/>
            <person name="Srikantha T."/>
            <person name="Zeng Q."/>
            <person name="Berman J."/>
            <person name="Berriman M."/>
            <person name="Heitman J."/>
            <person name="Gow N.A."/>
            <person name="Lorenz M.C."/>
            <person name="Birren B.W."/>
            <person name="Kellis M."/>
            <person name="Cuomo C.A."/>
        </authorList>
    </citation>
    <scope>NUCLEOTIDE SEQUENCE [LARGE SCALE GENOMIC DNA]</scope>
    <source>
        <strain evidence="14">ATCC 6260 / CBS 566 / DSM 6381 / JCM 1539 / NBRC 10279 / NRRL Y-324</strain>
    </source>
</reference>
<dbReference type="InterPro" id="IPR036279">
    <property type="entry name" value="5-3_exonuclease_C_sf"/>
</dbReference>
<dbReference type="SMART" id="SM00484">
    <property type="entry name" value="XPGI"/>
    <property type="match status" value="1"/>
</dbReference>
<keyword evidence="6" id="KW-0378">Hydrolase</keyword>
<dbReference type="GO" id="GO:0005634">
    <property type="term" value="C:nucleus"/>
    <property type="evidence" value="ECO:0007669"/>
    <property type="project" value="UniProtKB-SubCell"/>
</dbReference>
<keyword evidence="14" id="KW-1185">Reference proteome</keyword>
<dbReference type="GO" id="GO:0046872">
    <property type="term" value="F:metal ion binding"/>
    <property type="evidence" value="ECO:0007669"/>
    <property type="project" value="UniProtKB-KW"/>
</dbReference>
<evidence type="ECO:0000313" key="13">
    <source>
        <dbReference type="EMBL" id="EDK39579.2"/>
    </source>
</evidence>
<keyword evidence="7" id="KW-0460">Magnesium</keyword>
<dbReference type="PRINTS" id="PR00853">
    <property type="entry name" value="XPGRADSUPER"/>
</dbReference>
<feature type="compositionally biased region" description="Acidic residues" evidence="10">
    <location>
        <begin position="546"/>
        <end position="555"/>
    </location>
</feature>
<dbReference type="EMBL" id="CH408158">
    <property type="protein sequence ID" value="EDK39579.2"/>
    <property type="molecule type" value="Genomic_DNA"/>
</dbReference>
<feature type="domain" description="XPG N-terminal" evidence="12">
    <location>
        <begin position="52"/>
        <end position="150"/>
    </location>
</feature>
<dbReference type="SMART" id="SM00279">
    <property type="entry name" value="HhH2"/>
    <property type="match status" value="1"/>
</dbReference>
<sequence length="635" mass="71051">MRLSITLLHDYNTLPLFCATFFPHLISLNLFVNKIASAYFILQLPPTNTSSMGVTGLLQHLKEIQEPSNLASYKGKTLAVDTYGWLHRGLISCAQELCQNQPTRKYVNSVIKKVDMLRHFGVEPYLVFDGAYLPTKAETAKERRIKREEAQQKADLLLKRGDRKSAWKEFMKAAGVTPEMAKSIMVELDARKVKYVVAPYEADPQMVYLEKIGAVDGILSEDSDLLIFGCQRLITKLNDYGECVVIDRANFPKVKKIPQLSSYTQQQLRLVAMLAGCDYTKGIPGIGLKTAFTLVWKHGDLNSVLSALDAEGKVPDTFADEVFNADLAFQFQKVFDPFEKSLKTLNEYPSDLGIAIEKIEACCGQTLDGDLHYRICRGHVHPNTHEPLISREHNITLKSKSMTVETTSTRKTSIEQYFSSNMVQSTPKKSASTSAIQKVSPVSKKISKVISSARSPQALQTSKFFVKATSQKETQVVKSLQTKTTISEPTRPRKLEPVSDSSLMEDSDLPDEFSSPFKMKVMGTMEEVDTDEDREEVKKAASADFDVNESDDDIQESPVKSTHLASVGKLLRQHYSCGSESVVDKQALLGRRPLQAIDHNKKRTNEDNTQKTKRPKPSGPVQSGTTKLQRFAFTR</sequence>
<evidence type="ECO:0000256" key="7">
    <source>
        <dbReference type="ARBA" id="ARBA00022842"/>
    </source>
</evidence>
<accession>A5DK76</accession>
<evidence type="ECO:0000256" key="5">
    <source>
        <dbReference type="ARBA" id="ARBA00022763"/>
    </source>
</evidence>
<dbReference type="SUPFAM" id="SSF88723">
    <property type="entry name" value="PIN domain-like"/>
    <property type="match status" value="1"/>
</dbReference>
<dbReference type="Gene3D" id="3.40.50.1010">
    <property type="entry name" value="5'-nuclease"/>
    <property type="match status" value="1"/>
</dbReference>
<dbReference type="InterPro" id="IPR006084">
    <property type="entry name" value="XPG/Rad2"/>
</dbReference>
<evidence type="ECO:0000256" key="6">
    <source>
        <dbReference type="ARBA" id="ARBA00022801"/>
    </source>
</evidence>
<feature type="region of interest" description="Disordered" evidence="10">
    <location>
        <begin position="480"/>
        <end position="515"/>
    </location>
</feature>
<proteinExistence type="predicted"/>
<dbReference type="InterPro" id="IPR006085">
    <property type="entry name" value="XPG_DNA_repair_N"/>
</dbReference>
<dbReference type="VEuPathDB" id="FungiDB:PGUG_03677"/>
<dbReference type="GO" id="GO:0006281">
    <property type="term" value="P:DNA repair"/>
    <property type="evidence" value="ECO:0007669"/>
    <property type="project" value="UniProtKB-KW"/>
</dbReference>
<keyword evidence="4" id="KW-0479">Metal-binding</keyword>
<dbReference type="Pfam" id="PF00752">
    <property type="entry name" value="XPG_N"/>
    <property type="match status" value="1"/>
</dbReference>
<dbReference type="FunFam" id="3.40.50.1010:FF:000002">
    <property type="entry name" value="Exonuclease 1, putative"/>
    <property type="match status" value="1"/>
</dbReference>
<dbReference type="Pfam" id="PF00867">
    <property type="entry name" value="XPG_I"/>
    <property type="match status" value="1"/>
</dbReference>
<dbReference type="InterPro" id="IPR006086">
    <property type="entry name" value="XPG-I_dom"/>
</dbReference>
<keyword evidence="8" id="KW-0234">DNA repair</keyword>
<evidence type="ECO:0000256" key="1">
    <source>
        <dbReference type="ARBA" id="ARBA00001946"/>
    </source>
</evidence>
<dbReference type="GO" id="GO:0003677">
    <property type="term" value="F:DNA binding"/>
    <property type="evidence" value="ECO:0007669"/>
    <property type="project" value="InterPro"/>
</dbReference>
<evidence type="ECO:0000256" key="2">
    <source>
        <dbReference type="ARBA" id="ARBA00004123"/>
    </source>
</evidence>
<feature type="domain" description="XPG-I" evidence="11">
    <location>
        <begin position="189"/>
        <end position="260"/>
    </location>
</feature>
<evidence type="ECO:0000256" key="8">
    <source>
        <dbReference type="ARBA" id="ARBA00023204"/>
    </source>
</evidence>